<name>A0A438AI51_9RHOB</name>
<keyword evidence="1" id="KW-0472">Membrane</keyword>
<evidence type="ECO:0000313" key="2">
    <source>
        <dbReference type="EMBL" id="RVV98362.1"/>
    </source>
</evidence>
<feature type="transmembrane region" description="Helical" evidence="1">
    <location>
        <begin position="235"/>
        <end position="260"/>
    </location>
</feature>
<feature type="transmembrane region" description="Helical" evidence="1">
    <location>
        <begin position="140"/>
        <end position="163"/>
    </location>
</feature>
<gene>
    <name evidence="2" type="ORF">EKE94_05410</name>
</gene>
<accession>A0A438AI51</accession>
<keyword evidence="3" id="KW-1185">Reference proteome</keyword>
<feature type="transmembrane region" description="Helical" evidence="1">
    <location>
        <begin position="266"/>
        <end position="287"/>
    </location>
</feature>
<evidence type="ECO:0000313" key="3">
    <source>
        <dbReference type="Proteomes" id="UP000285908"/>
    </source>
</evidence>
<keyword evidence="1" id="KW-0812">Transmembrane</keyword>
<evidence type="ECO:0000256" key="1">
    <source>
        <dbReference type="SAM" id="Phobius"/>
    </source>
</evidence>
<dbReference type="PANTHER" id="PTHR20992">
    <property type="entry name" value="AT15442P-RELATED"/>
    <property type="match status" value="1"/>
</dbReference>
<protein>
    <submittedName>
        <fullName evidence="2">TIGR00341 family protein</fullName>
    </submittedName>
</protein>
<dbReference type="AlphaFoldDB" id="A0A438AI51"/>
<feature type="transmembrane region" description="Helical" evidence="1">
    <location>
        <begin position="117"/>
        <end position="134"/>
    </location>
</feature>
<feature type="transmembrane region" description="Helical" evidence="1">
    <location>
        <begin position="207"/>
        <end position="228"/>
    </location>
</feature>
<reference evidence="2 3" key="1">
    <citation type="submission" date="2018-11" db="EMBL/GenBank/DDBJ databases">
        <title>Mesobaculum littorinae gen. nov., sp. nov., isolated from Littorina scabra that represents a novel genus of the order Rhodobacteraceae.</title>
        <authorList>
            <person name="Li F."/>
        </authorList>
    </citation>
    <scope>NUCLEOTIDE SEQUENCE [LARGE SCALE GENOMIC DNA]</scope>
    <source>
        <strain evidence="2 3">M0103</strain>
    </source>
</reference>
<dbReference type="Pfam" id="PF04087">
    <property type="entry name" value="DUF389"/>
    <property type="match status" value="1"/>
</dbReference>
<dbReference type="EMBL" id="RQXX01000002">
    <property type="protein sequence ID" value="RVV98362.1"/>
    <property type="molecule type" value="Genomic_DNA"/>
</dbReference>
<sequence>MPYRLLRITLPEESADAARSALEDAGAAEVWTMSGTEGGAVVHALTHVSVAQAASDAVSEAMGEGRNWQLVSLAPEAVLPAPESEERQAELEEKDVQTAREEIYDDVREGASFSRDFAVMTALATLVAAIGIQTEQVAVVIGAMVIAPLLGPIMALAFGTALGNRNLLRRSAKSLALGLLIAAAVGTLMGLVIRVDPGNSMMTYGRALGLETIGLPLAAGAAAALMVASANTTSLIGVTVAAALLPPLAAFGLLLGGQYWAQAARAIVIVLTNIIAINLAAQVVFLVKGIRPNRYLSDTYQTSIFTAVGVWAGLAVALAAALFFFGDLGVTASSGPDQQIQSDG</sequence>
<comment type="caution">
    <text evidence="2">The sequence shown here is derived from an EMBL/GenBank/DDBJ whole genome shotgun (WGS) entry which is preliminary data.</text>
</comment>
<proteinExistence type="predicted"/>
<dbReference type="OrthoDB" id="9790659at2"/>
<dbReference type="NCBIfam" id="TIGR00341">
    <property type="entry name" value="TIGR00341 family protein"/>
    <property type="match status" value="1"/>
</dbReference>
<dbReference type="Proteomes" id="UP000285908">
    <property type="component" value="Unassembled WGS sequence"/>
</dbReference>
<dbReference type="PANTHER" id="PTHR20992:SF9">
    <property type="entry name" value="AT15442P-RELATED"/>
    <property type="match status" value="1"/>
</dbReference>
<organism evidence="2 3">
    <name type="scientific">Mesobaculum littorinae</name>
    <dbReference type="NCBI Taxonomy" id="2486419"/>
    <lineage>
        <taxon>Bacteria</taxon>
        <taxon>Pseudomonadati</taxon>
        <taxon>Pseudomonadota</taxon>
        <taxon>Alphaproteobacteria</taxon>
        <taxon>Rhodobacterales</taxon>
        <taxon>Roseobacteraceae</taxon>
        <taxon>Mesobaculum</taxon>
    </lineage>
</organism>
<dbReference type="InterPro" id="IPR005240">
    <property type="entry name" value="DUF389"/>
</dbReference>
<dbReference type="RefSeq" id="WP_127905595.1">
    <property type="nucleotide sequence ID" value="NZ_RQXX01000002.1"/>
</dbReference>
<keyword evidence="1" id="KW-1133">Transmembrane helix</keyword>
<feature type="transmembrane region" description="Helical" evidence="1">
    <location>
        <begin position="299"/>
        <end position="325"/>
    </location>
</feature>
<feature type="transmembrane region" description="Helical" evidence="1">
    <location>
        <begin position="175"/>
        <end position="195"/>
    </location>
</feature>